<evidence type="ECO:0000256" key="2">
    <source>
        <dbReference type="ARBA" id="ARBA00023186"/>
    </source>
</evidence>
<proteinExistence type="inferred from homology"/>
<feature type="compositionally biased region" description="Acidic residues" evidence="5">
    <location>
        <begin position="182"/>
        <end position="192"/>
    </location>
</feature>
<keyword evidence="2" id="KW-0143">Chaperone</keyword>
<dbReference type="OrthoDB" id="5383703at2759"/>
<evidence type="ECO:0000313" key="6">
    <source>
        <dbReference type="EMBL" id="ORY71148.1"/>
    </source>
</evidence>
<evidence type="ECO:0000256" key="3">
    <source>
        <dbReference type="ARBA" id="ARBA00046339"/>
    </source>
</evidence>
<dbReference type="Pfam" id="PF01730">
    <property type="entry name" value="UreF"/>
    <property type="match status" value="1"/>
</dbReference>
<feature type="region of interest" description="Disordered" evidence="5">
    <location>
        <begin position="1"/>
        <end position="29"/>
    </location>
</feature>
<feature type="coiled-coil region" evidence="4">
    <location>
        <begin position="222"/>
        <end position="249"/>
    </location>
</feature>
<name>A0A1Y2EHU6_9PEZI</name>
<dbReference type="InterPro" id="IPR038277">
    <property type="entry name" value="UreF_sf"/>
</dbReference>
<dbReference type="GeneID" id="63777843"/>
<evidence type="ECO:0000256" key="1">
    <source>
        <dbReference type="ARBA" id="ARBA00022988"/>
    </source>
</evidence>
<dbReference type="GO" id="GO:0016151">
    <property type="term" value="F:nickel cation binding"/>
    <property type="evidence" value="ECO:0007669"/>
    <property type="project" value="InterPro"/>
</dbReference>
<feature type="compositionally biased region" description="Basic and acidic residues" evidence="5">
    <location>
        <begin position="163"/>
        <end position="181"/>
    </location>
</feature>
<dbReference type="EMBL" id="MCFJ01000001">
    <property type="protein sequence ID" value="ORY71148.1"/>
    <property type="molecule type" value="Genomic_DNA"/>
</dbReference>
<keyword evidence="1" id="KW-0996">Nickel insertion</keyword>
<dbReference type="HAMAP" id="MF_01385">
    <property type="entry name" value="UreF"/>
    <property type="match status" value="1"/>
</dbReference>
<dbReference type="STRING" id="1141098.A0A1Y2EHU6"/>
<dbReference type="AlphaFoldDB" id="A0A1Y2EHU6"/>
<dbReference type="Proteomes" id="UP000193689">
    <property type="component" value="Unassembled WGS sequence"/>
</dbReference>
<dbReference type="RefSeq" id="XP_040720740.1">
    <property type="nucleotide sequence ID" value="XM_040861631.1"/>
</dbReference>
<evidence type="ECO:0000256" key="4">
    <source>
        <dbReference type="SAM" id="Coils"/>
    </source>
</evidence>
<dbReference type="Gene3D" id="1.10.4190.10">
    <property type="entry name" value="Urease accessory protein UreF"/>
    <property type="match status" value="1"/>
</dbReference>
<organism evidence="6 7">
    <name type="scientific">Pseudomassariella vexata</name>
    <dbReference type="NCBI Taxonomy" id="1141098"/>
    <lineage>
        <taxon>Eukaryota</taxon>
        <taxon>Fungi</taxon>
        <taxon>Dikarya</taxon>
        <taxon>Ascomycota</taxon>
        <taxon>Pezizomycotina</taxon>
        <taxon>Sordariomycetes</taxon>
        <taxon>Xylariomycetidae</taxon>
        <taxon>Amphisphaeriales</taxon>
        <taxon>Pseudomassariaceae</taxon>
        <taxon>Pseudomassariella</taxon>
    </lineage>
</organism>
<feature type="region of interest" description="Disordered" evidence="5">
    <location>
        <begin position="521"/>
        <end position="605"/>
    </location>
</feature>
<accession>A0A1Y2EHU6</accession>
<feature type="compositionally biased region" description="Low complexity" evidence="5">
    <location>
        <begin position="122"/>
        <end position="144"/>
    </location>
</feature>
<dbReference type="PANTHER" id="PTHR33620:SF1">
    <property type="entry name" value="UREASE ACCESSORY PROTEIN F"/>
    <property type="match status" value="1"/>
</dbReference>
<dbReference type="InParanoid" id="A0A1Y2EHU6"/>
<sequence>MLGWAIKKGFQGATGPTDAAVGTDDTAQFEAPDTPAPVFAARAIKYALFGTPVQPRDVPVEAKRAEPTTTTKTTATTDATSKDIKSPMRPSGILLTPGTGTVRRKRVSFGHDVKTTTHGDPDALAAGADGTGQTRKKTTLQQTLENSRSTKAKKLARGSHGTTEGKRPAKDEGRARARLAESDEEHSEGEWEDEICNHDVTYWKSEFTKYSEDARIEMAKLKDAEAQKIVKMEKKISDLAAQVVDQRKRGVDTDTASLMKKLAEKTALAVEYREQELSNANHRRMDASPRTEQAIYDANRELKKVKSELKEMNSLRREVERLKSDLLYSQQRATKLGEENRRLADEAFEPSRAKKLEKQLREAKDQSQQKDDELKKLRKDFDTFKGNAKASHSQAIQLEKEIKNFKARDDAASQPRSLSASLRSDIECLNKPTNAAKFASRHPPKRSASVEDFTLDMTQRSFLNDDTYPRPMETGLSRRSSIDFTDSMFDIDEQLKRDKKQQMESLKRDRELFTDEFDFGRTGNQAKEAPSPNPSQPAHGSRRSATDVLFDKSNVSSPKDSHRRRNDRITSTSSTNKDDMMHGALDRITSGKPSSRFSRPLSPTIEAPGIDLVRDRFARLGGLDLNNSVMTANTSRCTLPAEHLENEIAELEARLRTAKQRLASTFPQREQNGNANSNALLTQPPPGLYAPDSTSSHHYLLLLSDSALPLGSFAFSSGLESYLAHNRGVSSFSTFLLLSLSSYASTTLPFVLAAHRDPVAVAELDDQLDAAIICTVGRRASVAQGRALLSIWERSFVLRKFARRLRSSSSSSAATISKSWSSSNADTDIPPVSAHLAPLFGAISKVLGLTLQQTAYVFLLSHVKALISAAVRASVFGPYQAQKVLAGMEVQAMITALVEREWETRIEEAGQSVPVMDLWIGRHEMLYSRIFNS</sequence>
<evidence type="ECO:0000256" key="5">
    <source>
        <dbReference type="SAM" id="MobiDB-lite"/>
    </source>
</evidence>
<protein>
    <recommendedName>
        <fullName evidence="8">Spindle pole body-associated protein cut12 domain-containing protein</fullName>
    </recommendedName>
</protein>
<feature type="compositionally biased region" description="Basic and acidic residues" evidence="5">
    <location>
        <begin position="576"/>
        <end position="585"/>
    </location>
</feature>
<dbReference type="PANTHER" id="PTHR33620">
    <property type="entry name" value="UREASE ACCESSORY PROTEIN F"/>
    <property type="match status" value="1"/>
</dbReference>
<evidence type="ECO:0008006" key="8">
    <source>
        <dbReference type="Google" id="ProtNLM"/>
    </source>
</evidence>
<feature type="compositionally biased region" description="Low complexity" evidence="5">
    <location>
        <begin position="68"/>
        <end position="79"/>
    </location>
</feature>
<keyword evidence="4" id="KW-0175">Coiled coil</keyword>
<reference evidence="6 7" key="1">
    <citation type="submission" date="2016-07" db="EMBL/GenBank/DDBJ databases">
        <title>Pervasive Adenine N6-methylation of Active Genes in Fungi.</title>
        <authorList>
            <consortium name="DOE Joint Genome Institute"/>
            <person name="Mondo S.J."/>
            <person name="Dannebaum R.O."/>
            <person name="Kuo R.C."/>
            <person name="Labutti K."/>
            <person name="Haridas S."/>
            <person name="Kuo A."/>
            <person name="Salamov A."/>
            <person name="Ahrendt S.R."/>
            <person name="Lipzen A."/>
            <person name="Sullivan W."/>
            <person name="Andreopoulos W.B."/>
            <person name="Clum A."/>
            <person name="Lindquist E."/>
            <person name="Daum C."/>
            <person name="Ramamoorthy G.K."/>
            <person name="Gryganskyi A."/>
            <person name="Culley D."/>
            <person name="Magnuson J.K."/>
            <person name="James T.Y."/>
            <person name="O'Malley M.A."/>
            <person name="Stajich J.E."/>
            <person name="Spatafora J.W."/>
            <person name="Visel A."/>
            <person name="Grigoriev I.V."/>
        </authorList>
    </citation>
    <scope>NUCLEOTIDE SEQUENCE [LARGE SCALE GENOMIC DNA]</scope>
    <source>
        <strain evidence="6 7">CBS 129021</strain>
    </source>
</reference>
<comment type="similarity">
    <text evidence="3">Belongs to the UreF family.</text>
</comment>
<feature type="region of interest" description="Disordered" evidence="5">
    <location>
        <begin position="112"/>
        <end position="192"/>
    </location>
</feature>
<feature type="region of interest" description="Disordered" evidence="5">
    <location>
        <begin position="338"/>
        <end position="373"/>
    </location>
</feature>
<evidence type="ECO:0000313" key="7">
    <source>
        <dbReference type="Proteomes" id="UP000193689"/>
    </source>
</evidence>
<keyword evidence="7" id="KW-1185">Reference proteome</keyword>
<comment type="caution">
    <text evidence="6">The sequence shown here is derived from an EMBL/GenBank/DDBJ whole genome shotgun (WGS) entry which is preliminary data.</text>
</comment>
<gene>
    <name evidence="6" type="ORF">BCR38DRAFT_453765</name>
</gene>
<feature type="compositionally biased region" description="Basic and acidic residues" evidence="5">
    <location>
        <begin position="112"/>
        <end position="121"/>
    </location>
</feature>
<feature type="region of interest" description="Disordered" evidence="5">
    <location>
        <begin position="58"/>
        <end position="98"/>
    </location>
</feature>
<dbReference type="InterPro" id="IPR002639">
    <property type="entry name" value="UreF"/>
</dbReference>